<sequence>MRQIVARFARMSVTTNLNVQTFPRPPRLEKIGRHLQIKFHDQLVVDTKDAYWVLETHHPPTYYIPPDAVKVPLEKTSRQSYCEWKGMAAYYSLTVGDDKVSNRIWAYPQPTKGFLPIRDYLSFYADPWDCYVDGEKVEAQPGDFYGGWVTKDVTGIVKGRNGNWDPVV</sequence>
<protein>
    <recommendedName>
        <fullName evidence="1">DUF427 domain-containing protein</fullName>
    </recommendedName>
</protein>
<dbReference type="HOGENOM" id="CLU_103537_0_0_1"/>
<reference evidence="2 3" key="1">
    <citation type="journal article" date="2015" name="Genome Announc.">
        <title>Draft Genome Sequence and Gene Annotation of the Entomopathogenic Fungus Verticillium hemipterigenum.</title>
        <authorList>
            <person name="Horn F."/>
            <person name="Habel A."/>
            <person name="Scharf D.H."/>
            <person name="Dworschak J."/>
            <person name="Brakhage A.A."/>
            <person name="Guthke R."/>
            <person name="Hertweck C."/>
            <person name="Linde J."/>
        </authorList>
    </citation>
    <scope>NUCLEOTIDE SEQUENCE [LARGE SCALE GENOMIC DNA]</scope>
</reference>
<dbReference type="PANTHER" id="PTHR43058">
    <property type="entry name" value="SLR0655 PROTEIN"/>
    <property type="match status" value="1"/>
</dbReference>
<dbReference type="AlphaFoldDB" id="A0A0A1SXT8"/>
<dbReference type="OrthoDB" id="18996at2759"/>
<dbReference type="PANTHER" id="PTHR43058:SF1">
    <property type="entry name" value="DUF427 DOMAIN-CONTAINING PROTEIN"/>
    <property type="match status" value="1"/>
</dbReference>
<evidence type="ECO:0000313" key="2">
    <source>
        <dbReference type="EMBL" id="CEJ89556.1"/>
    </source>
</evidence>
<keyword evidence="3" id="KW-1185">Reference proteome</keyword>
<dbReference type="Proteomes" id="UP000039046">
    <property type="component" value="Unassembled WGS sequence"/>
</dbReference>
<gene>
    <name evidence="2" type="ORF">VHEMI05397</name>
</gene>
<proteinExistence type="predicted"/>
<dbReference type="STRING" id="1531966.A0A0A1SXT8"/>
<evidence type="ECO:0000313" key="3">
    <source>
        <dbReference type="Proteomes" id="UP000039046"/>
    </source>
</evidence>
<dbReference type="InterPro" id="IPR007361">
    <property type="entry name" value="DUF427"/>
</dbReference>
<dbReference type="InterPro" id="IPR038694">
    <property type="entry name" value="DUF427_sf"/>
</dbReference>
<organism evidence="2 3">
    <name type="scientific">[Torrubiella] hemipterigena</name>
    <dbReference type="NCBI Taxonomy" id="1531966"/>
    <lineage>
        <taxon>Eukaryota</taxon>
        <taxon>Fungi</taxon>
        <taxon>Dikarya</taxon>
        <taxon>Ascomycota</taxon>
        <taxon>Pezizomycotina</taxon>
        <taxon>Sordariomycetes</taxon>
        <taxon>Hypocreomycetidae</taxon>
        <taxon>Hypocreales</taxon>
        <taxon>Clavicipitaceae</taxon>
        <taxon>Clavicipitaceae incertae sedis</taxon>
        <taxon>'Torrubiella' clade</taxon>
    </lineage>
</organism>
<feature type="domain" description="DUF427" evidence="1">
    <location>
        <begin position="36"/>
        <end position="125"/>
    </location>
</feature>
<dbReference type="Gene3D" id="2.170.150.40">
    <property type="entry name" value="Domain of unknown function (DUF427)"/>
    <property type="match status" value="1"/>
</dbReference>
<evidence type="ECO:0000259" key="1">
    <source>
        <dbReference type="Pfam" id="PF04248"/>
    </source>
</evidence>
<accession>A0A0A1SXT8</accession>
<name>A0A0A1SXT8_9HYPO</name>
<dbReference type="Pfam" id="PF04248">
    <property type="entry name" value="NTP_transf_9"/>
    <property type="match status" value="1"/>
</dbReference>
<dbReference type="EMBL" id="CDHN01000002">
    <property type="protein sequence ID" value="CEJ89556.1"/>
    <property type="molecule type" value="Genomic_DNA"/>
</dbReference>